<dbReference type="OrthoDB" id="9795247at2"/>
<dbReference type="PANTHER" id="PTHR18964">
    <property type="entry name" value="ROK (REPRESSOR, ORF, KINASE) FAMILY"/>
    <property type="match status" value="1"/>
</dbReference>
<dbReference type="Gene3D" id="3.30.420.40">
    <property type="match status" value="2"/>
</dbReference>
<protein>
    <recommendedName>
        <fullName evidence="4">Glucokinase</fullName>
    </recommendedName>
</protein>
<evidence type="ECO:0008006" key="4">
    <source>
        <dbReference type="Google" id="ProtNLM"/>
    </source>
</evidence>
<dbReference type="InterPro" id="IPR043129">
    <property type="entry name" value="ATPase_NBD"/>
</dbReference>
<name>A0A2K9LUL7_SPISQ</name>
<dbReference type="AlphaFoldDB" id="A0A2K9LUL7"/>
<dbReference type="PANTHER" id="PTHR18964:SF149">
    <property type="entry name" value="BIFUNCTIONAL UDP-N-ACETYLGLUCOSAMINE 2-EPIMERASE_N-ACETYLMANNOSAMINE KINASE"/>
    <property type="match status" value="1"/>
</dbReference>
<dbReference type="InterPro" id="IPR000600">
    <property type="entry name" value="ROK"/>
</dbReference>
<dbReference type="Pfam" id="PF00480">
    <property type="entry name" value="ROK"/>
    <property type="match status" value="1"/>
</dbReference>
<accession>A0A2K9LUL7</accession>
<proteinExistence type="inferred from homology"/>
<reference evidence="2 3" key="1">
    <citation type="submission" date="2017-12" db="EMBL/GenBank/DDBJ databases">
        <title>Complete genome sequence of Spiroplasma monobiae MQ-1 (ATCC 33825).</title>
        <authorList>
            <person name="Tsai Y.-M."/>
            <person name="Lo W.-S."/>
            <person name="Wu P.-S."/>
            <person name="Cho S.-T."/>
            <person name="Kuo C.-H."/>
        </authorList>
    </citation>
    <scope>NUCLEOTIDE SEQUENCE [LARGE SCALE GENOMIC DNA]</scope>
    <source>
        <strain evidence="2 3">MQ-1</strain>
    </source>
</reference>
<evidence type="ECO:0000256" key="1">
    <source>
        <dbReference type="ARBA" id="ARBA00006479"/>
    </source>
</evidence>
<dbReference type="Proteomes" id="UP000234790">
    <property type="component" value="Chromosome"/>
</dbReference>
<gene>
    <name evidence="2" type="ORF">SMONO_v1c04710</name>
</gene>
<comment type="similarity">
    <text evidence="1">Belongs to the ROK (NagC/XylR) family.</text>
</comment>
<dbReference type="RefSeq" id="WP_101780777.1">
    <property type="nucleotide sequence ID" value="NZ_CP025543.1"/>
</dbReference>
<keyword evidence="3" id="KW-1185">Reference proteome</keyword>
<dbReference type="EMBL" id="CP025543">
    <property type="protein sequence ID" value="AUM62720.1"/>
    <property type="molecule type" value="Genomic_DNA"/>
</dbReference>
<sequence length="306" mass="34779">MKSYTFDVGGTGTKCIVFENKKEIKNEYLTCEADVVTEFFTKTRLVKVFEEISKVLDNEKEEFNVFLALPGIIDSKNKKILSPSTITEIDINIEEYFSKYKNMKKILIENDAKSAAIGEFYERNKTKKVSNMVHITIGTAIGGGIIINGKIYNGANLRAGEFGKMYSSIGNERNYSVTFDTGLGALLFKRKFLNKEEKILTGKQMFELYNEGEEIAVKMIDEWIEQIAKLIINLDYVLDFELITIGGGVSENEQFQDMIKKAISKNKEFVFQGMVMNINQEIESKFDISMLKNKAACYGGLYLLNK</sequence>
<evidence type="ECO:0000313" key="2">
    <source>
        <dbReference type="EMBL" id="AUM62720.1"/>
    </source>
</evidence>
<dbReference type="SUPFAM" id="SSF53067">
    <property type="entry name" value="Actin-like ATPase domain"/>
    <property type="match status" value="1"/>
</dbReference>
<evidence type="ECO:0000313" key="3">
    <source>
        <dbReference type="Proteomes" id="UP000234790"/>
    </source>
</evidence>
<organism evidence="2 3">
    <name type="scientific">Spiroplasma monobiae MQ-1</name>
    <dbReference type="NCBI Taxonomy" id="1336748"/>
    <lineage>
        <taxon>Bacteria</taxon>
        <taxon>Bacillati</taxon>
        <taxon>Mycoplasmatota</taxon>
        <taxon>Mollicutes</taxon>
        <taxon>Entomoplasmatales</taxon>
        <taxon>Spiroplasmataceae</taxon>
        <taxon>Spiroplasma</taxon>
    </lineage>
</organism>
<dbReference type="KEGG" id="smoo:SMONO_v1c04710"/>